<accession>A0A1F4ZPI5</accession>
<organism evidence="2 3">
    <name type="scientific">Candidatus Amesbacteria bacterium RIFOXYB1_FULL_44_23</name>
    <dbReference type="NCBI Taxonomy" id="1797263"/>
    <lineage>
        <taxon>Bacteria</taxon>
        <taxon>Candidatus Amesiibacteriota</taxon>
    </lineage>
</organism>
<gene>
    <name evidence="2" type="ORF">A2397_05625</name>
</gene>
<feature type="chain" id="PRO_5009516061" description="DUF5666 domain-containing protein" evidence="1">
    <location>
        <begin position="22"/>
        <end position="196"/>
    </location>
</feature>
<dbReference type="Proteomes" id="UP000176424">
    <property type="component" value="Unassembled WGS sequence"/>
</dbReference>
<protein>
    <recommendedName>
        <fullName evidence="4">DUF5666 domain-containing protein</fullName>
    </recommendedName>
</protein>
<dbReference type="STRING" id="1797263.A2397_05625"/>
<dbReference type="AlphaFoldDB" id="A0A1F4ZPI5"/>
<proteinExistence type="predicted"/>
<evidence type="ECO:0000313" key="3">
    <source>
        <dbReference type="Proteomes" id="UP000176424"/>
    </source>
</evidence>
<feature type="signal peptide" evidence="1">
    <location>
        <begin position="1"/>
        <end position="21"/>
    </location>
</feature>
<sequence>MRSKLLLLLTLALVVVTPALAQTATPTATLRDSVKQKVAEELAEIKKSISKKAFLGEVTAKSEATLTLNTYLGLTKSALVSTETIIKLKGGKDGTPADIKPKDYILVMGDVDGAGAMVAKRLLVVPVPTADTRKAVFGKYSEITATAKTSSVTAYTKVDAGKVVKAKTTDFKADLKVVAVVKGSSILSIHLLPVSP</sequence>
<comment type="caution">
    <text evidence="2">The sequence shown here is derived from an EMBL/GenBank/DDBJ whole genome shotgun (WGS) entry which is preliminary data.</text>
</comment>
<evidence type="ECO:0000256" key="1">
    <source>
        <dbReference type="SAM" id="SignalP"/>
    </source>
</evidence>
<evidence type="ECO:0000313" key="2">
    <source>
        <dbReference type="EMBL" id="OGD08190.1"/>
    </source>
</evidence>
<reference evidence="2 3" key="1">
    <citation type="journal article" date="2016" name="Nat. Commun.">
        <title>Thousands of microbial genomes shed light on interconnected biogeochemical processes in an aquifer system.</title>
        <authorList>
            <person name="Anantharaman K."/>
            <person name="Brown C.T."/>
            <person name="Hug L.A."/>
            <person name="Sharon I."/>
            <person name="Castelle C.J."/>
            <person name="Probst A.J."/>
            <person name="Thomas B.C."/>
            <person name="Singh A."/>
            <person name="Wilkins M.J."/>
            <person name="Karaoz U."/>
            <person name="Brodie E.L."/>
            <person name="Williams K.H."/>
            <person name="Hubbard S.S."/>
            <person name="Banfield J.F."/>
        </authorList>
    </citation>
    <scope>NUCLEOTIDE SEQUENCE [LARGE SCALE GENOMIC DNA]</scope>
</reference>
<name>A0A1F4ZPI5_9BACT</name>
<dbReference type="EMBL" id="MEXR01000062">
    <property type="protein sequence ID" value="OGD08190.1"/>
    <property type="molecule type" value="Genomic_DNA"/>
</dbReference>
<evidence type="ECO:0008006" key="4">
    <source>
        <dbReference type="Google" id="ProtNLM"/>
    </source>
</evidence>
<keyword evidence="1" id="KW-0732">Signal</keyword>